<evidence type="ECO:0000313" key="2">
    <source>
        <dbReference type="Proteomes" id="UP000312512"/>
    </source>
</evidence>
<dbReference type="OrthoDB" id="3634697at2"/>
<reference evidence="1 2" key="1">
    <citation type="submission" date="2019-10" db="EMBL/GenBank/DDBJ databases">
        <title>Nonomuraea sp. nov., isolated from Phyllanthus amarus.</title>
        <authorList>
            <person name="Klykleung N."/>
            <person name="Tanasupawat S."/>
        </authorList>
    </citation>
    <scope>NUCLEOTIDE SEQUENCE [LARGE SCALE GENOMIC DNA]</scope>
    <source>
        <strain evidence="1 2">PA1-10</strain>
    </source>
</reference>
<dbReference type="RefSeq" id="WP_139628456.1">
    <property type="nucleotide sequence ID" value="NZ_CP045572.1"/>
</dbReference>
<proteinExistence type="predicted"/>
<name>A0A5C4WVY6_9ACTN</name>
<organism evidence="1 2">
    <name type="scientific">Nonomuraea phyllanthi</name>
    <dbReference type="NCBI Taxonomy" id="2219224"/>
    <lineage>
        <taxon>Bacteria</taxon>
        <taxon>Bacillati</taxon>
        <taxon>Actinomycetota</taxon>
        <taxon>Actinomycetes</taxon>
        <taxon>Streptosporangiales</taxon>
        <taxon>Streptosporangiaceae</taxon>
        <taxon>Nonomuraea</taxon>
    </lineage>
</organism>
<accession>A0A5C4WVY6</accession>
<comment type="caution">
    <text evidence="1">The sequence shown here is derived from an EMBL/GenBank/DDBJ whole genome shotgun (WGS) entry which is preliminary data.</text>
</comment>
<dbReference type="AlphaFoldDB" id="A0A5C4WVY6"/>
<protein>
    <submittedName>
        <fullName evidence="1">Uncharacterized protein</fullName>
    </submittedName>
</protein>
<keyword evidence="2" id="KW-1185">Reference proteome</keyword>
<accession>A0A5P9YKH7</accession>
<sequence length="125" mass="13862">MTERYLGVIGVAEALGVTRHAVHKWRSRYPDGCDHPFPGPDVEVDGSPGWRPERLPEIVRWREGLPGRGAGGGRPSLARQEYLTAAAARGLTRDEAIRTLATFAAEFPEMTEPEICAWLVGKWRP</sequence>
<dbReference type="EMBL" id="VDLX02000001">
    <property type="protein sequence ID" value="KAB8197750.1"/>
    <property type="molecule type" value="Genomic_DNA"/>
</dbReference>
<evidence type="ECO:0000313" key="1">
    <source>
        <dbReference type="EMBL" id="KAB8197750.1"/>
    </source>
</evidence>
<dbReference type="Proteomes" id="UP000312512">
    <property type="component" value="Unassembled WGS sequence"/>
</dbReference>
<gene>
    <name evidence="1" type="ORF">FH608_004300</name>
</gene>